<dbReference type="RefSeq" id="WP_045776730.1">
    <property type="nucleotide sequence ID" value="NZ_LAJY01000468.1"/>
</dbReference>
<dbReference type="EMBL" id="LAJY01000468">
    <property type="protein sequence ID" value="KJV08730.1"/>
    <property type="molecule type" value="Genomic_DNA"/>
</dbReference>
<evidence type="ECO:0000256" key="6">
    <source>
        <dbReference type="ARBA" id="ARBA00049988"/>
    </source>
</evidence>
<keyword evidence="8" id="KW-1185">Reference proteome</keyword>
<dbReference type="PANTHER" id="PTHR35401:SF1">
    <property type="entry name" value="CYTOPLASMIC PROTEIN"/>
    <property type="match status" value="1"/>
</dbReference>
<name>A0A0F3IPR2_9PROT</name>
<dbReference type="PANTHER" id="PTHR35401">
    <property type="entry name" value="COPG FAMILY HELIX-TURN-HELIX PROTEIN-RELATED-RELATED"/>
    <property type="match status" value="1"/>
</dbReference>
<dbReference type="InterPro" id="IPR010985">
    <property type="entry name" value="Ribbon_hlx_hlx"/>
</dbReference>
<comment type="similarity">
    <text evidence="6">Belongs to the TacA antitoxin family.</text>
</comment>
<dbReference type="GO" id="GO:0003677">
    <property type="term" value="F:DNA binding"/>
    <property type="evidence" value="ECO:0007669"/>
    <property type="project" value="UniProtKB-KW"/>
</dbReference>
<organism evidence="7 8">
    <name type="scientific">Elstera litoralis</name>
    <dbReference type="NCBI Taxonomy" id="552518"/>
    <lineage>
        <taxon>Bacteria</taxon>
        <taxon>Pseudomonadati</taxon>
        <taxon>Pseudomonadota</taxon>
        <taxon>Alphaproteobacteria</taxon>
        <taxon>Rhodospirillales</taxon>
        <taxon>Rhodospirillaceae</taxon>
        <taxon>Elstera</taxon>
    </lineage>
</organism>
<evidence type="ECO:0000256" key="3">
    <source>
        <dbReference type="ARBA" id="ARBA00023015"/>
    </source>
</evidence>
<evidence type="ECO:0000256" key="1">
    <source>
        <dbReference type="ARBA" id="ARBA00022491"/>
    </source>
</evidence>
<keyword evidence="1" id="KW-0678">Repressor</keyword>
<gene>
    <name evidence="7" type="ORF">VZ95_15885</name>
</gene>
<reference evidence="7 8" key="1">
    <citation type="submission" date="2015-03" db="EMBL/GenBank/DDBJ databases">
        <title>Draft genome sequence of Elstera litoralis.</title>
        <authorList>
            <person name="Rahalkar M.C."/>
            <person name="Dhakephalkar P.K."/>
            <person name="Pore S.D."/>
            <person name="Arora P."/>
            <person name="Kapse N.G."/>
            <person name="Pandit P.S."/>
        </authorList>
    </citation>
    <scope>NUCLEOTIDE SEQUENCE [LARGE SCALE GENOMIC DNA]</scope>
    <source>
        <strain evidence="7 8">Dia-1</strain>
    </source>
</reference>
<dbReference type="SUPFAM" id="SSF47598">
    <property type="entry name" value="Ribbon-helix-helix"/>
    <property type="match status" value="1"/>
</dbReference>
<evidence type="ECO:0000256" key="2">
    <source>
        <dbReference type="ARBA" id="ARBA00022649"/>
    </source>
</evidence>
<evidence type="ECO:0000256" key="5">
    <source>
        <dbReference type="ARBA" id="ARBA00023163"/>
    </source>
</evidence>
<dbReference type="InterPro" id="IPR014795">
    <property type="entry name" value="TacA_1-like"/>
</dbReference>
<keyword evidence="2" id="KW-1277">Toxin-antitoxin system</keyword>
<evidence type="ECO:0000313" key="7">
    <source>
        <dbReference type="EMBL" id="KJV08730.1"/>
    </source>
</evidence>
<evidence type="ECO:0000256" key="4">
    <source>
        <dbReference type="ARBA" id="ARBA00023125"/>
    </source>
</evidence>
<protein>
    <submittedName>
        <fullName evidence="7">Uncharacterized protein</fullName>
    </submittedName>
</protein>
<sequence>MTTSKYLAELQRSDLARPTTVSLRLTPEVRGLVDAAATALGLTRQVYIVDSAHRRAVDVLLDQRVFNLGDSAAAVIHDALTGPLEPAPALVDLLRGSPMSQNR</sequence>
<dbReference type="Pfam" id="PF08681">
    <property type="entry name" value="TacA1"/>
    <property type="match status" value="1"/>
</dbReference>
<dbReference type="Proteomes" id="UP000033774">
    <property type="component" value="Unassembled WGS sequence"/>
</dbReference>
<keyword evidence="3" id="KW-0805">Transcription regulation</keyword>
<accession>A0A0F3IPR2</accession>
<keyword evidence="5" id="KW-0804">Transcription</keyword>
<comment type="caution">
    <text evidence="7">The sequence shown here is derived from an EMBL/GenBank/DDBJ whole genome shotgun (WGS) entry which is preliminary data.</text>
</comment>
<dbReference type="GO" id="GO:0006355">
    <property type="term" value="P:regulation of DNA-templated transcription"/>
    <property type="evidence" value="ECO:0007669"/>
    <property type="project" value="InterPro"/>
</dbReference>
<proteinExistence type="inferred from homology"/>
<dbReference type="AlphaFoldDB" id="A0A0F3IPR2"/>
<keyword evidence="4" id="KW-0238">DNA-binding</keyword>
<evidence type="ECO:0000313" key="8">
    <source>
        <dbReference type="Proteomes" id="UP000033774"/>
    </source>
</evidence>
<dbReference type="Gene3D" id="1.20.5.780">
    <property type="entry name" value="Single helix bin"/>
    <property type="match status" value="1"/>
</dbReference>